<accession>A0A699H0K4</accession>
<proteinExistence type="predicted"/>
<protein>
    <submittedName>
        <fullName evidence="1">Uncharacterized protein</fullName>
    </submittedName>
</protein>
<gene>
    <name evidence="1" type="ORF">Tci_266635</name>
</gene>
<dbReference type="EMBL" id="BKCJ010081678">
    <property type="protein sequence ID" value="GEW94659.1"/>
    <property type="molecule type" value="Genomic_DNA"/>
</dbReference>
<reference evidence="1" key="1">
    <citation type="journal article" date="2019" name="Sci. Rep.">
        <title>Draft genome of Tanacetum cinerariifolium, the natural source of mosquito coil.</title>
        <authorList>
            <person name="Yamashiro T."/>
            <person name="Shiraishi A."/>
            <person name="Satake H."/>
            <person name="Nakayama K."/>
        </authorList>
    </citation>
    <scope>NUCLEOTIDE SEQUENCE</scope>
</reference>
<name>A0A699H0K4_TANCI</name>
<evidence type="ECO:0000313" key="1">
    <source>
        <dbReference type="EMBL" id="GEW94659.1"/>
    </source>
</evidence>
<comment type="caution">
    <text evidence="1">The sequence shown here is derived from an EMBL/GenBank/DDBJ whole genome shotgun (WGS) entry which is preliminary data.</text>
</comment>
<organism evidence="1">
    <name type="scientific">Tanacetum cinerariifolium</name>
    <name type="common">Dalmatian daisy</name>
    <name type="synonym">Chrysanthemum cinerariifolium</name>
    <dbReference type="NCBI Taxonomy" id="118510"/>
    <lineage>
        <taxon>Eukaryota</taxon>
        <taxon>Viridiplantae</taxon>
        <taxon>Streptophyta</taxon>
        <taxon>Embryophyta</taxon>
        <taxon>Tracheophyta</taxon>
        <taxon>Spermatophyta</taxon>
        <taxon>Magnoliopsida</taxon>
        <taxon>eudicotyledons</taxon>
        <taxon>Gunneridae</taxon>
        <taxon>Pentapetalae</taxon>
        <taxon>asterids</taxon>
        <taxon>campanulids</taxon>
        <taxon>Asterales</taxon>
        <taxon>Asteraceae</taxon>
        <taxon>Asteroideae</taxon>
        <taxon>Anthemideae</taxon>
        <taxon>Anthemidinae</taxon>
        <taxon>Tanacetum</taxon>
    </lineage>
</organism>
<sequence>MMDRYTKNALCEYWRRGDDEEVITDSELFNPRDNSLIEKNEIARMFRIDTGIFCFKTTLCEAFREFNYLSQINIDVRTKDIPGFKAYKEHKNRCIYKWNKVVPWVANMLWVDYGLWMEPNDDAEHSVNREDDVDISDFEDYLIQKDPPYYVNEEEKRSKDRRCKLLGIPYVKPPTCKSEKFEVVKYSFGPSEEYFAIKE</sequence>
<dbReference type="AlphaFoldDB" id="A0A699H0K4"/>